<protein>
    <submittedName>
        <fullName evidence="1">Uncharacterized protein</fullName>
    </submittedName>
</protein>
<evidence type="ECO:0000313" key="1">
    <source>
        <dbReference type="EMBL" id="QEG09608.1"/>
    </source>
</evidence>
<accession>A0A5B9N6C8</accession>
<name>A0A5B9N6C8_9CAUD</name>
<gene>
    <name evidence="1" type="ORF">CPT_Pagan_005</name>
</gene>
<evidence type="ECO:0000313" key="2">
    <source>
        <dbReference type="Proteomes" id="UP000323559"/>
    </source>
</evidence>
<keyword evidence="2" id="KW-1185">Reference proteome</keyword>
<dbReference type="EMBL" id="MK903278">
    <property type="protein sequence ID" value="QEG09608.1"/>
    <property type="molecule type" value="Genomic_DNA"/>
</dbReference>
<dbReference type="Proteomes" id="UP000323559">
    <property type="component" value="Segment"/>
</dbReference>
<organism evidence="1 2">
    <name type="scientific">Xanthomonas phage Pagan</name>
    <dbReference type="NCBI Taxonomy" id="2591104"/>
    <lineage>
        <taxon>Viruses</taxon>
        <taxon>Duplodnaviria</taxon>
        <taxon>Heunggongvirae</taxon>
        <taxon>Uroviricota</taxon>
        <taxon>Caudoviricetes</taxon>
        <taxon>Autographivirales</taxon>
        <taxon>Autonotataviridae</taxon>
        <taxon>Gujervirinae</taxon>
        <taxon>Pradovirus</taxon>
        <taxon>Pradovirus pagan</taxon>
        <taxon>Pradovirus Xc10</taxon>
    </lineage>
</organism>
<reference evidence="2" key="2">
    <citation type="submission" date="2019-05" db="EMBL/GenBank/DDBJ databases">
        <title>The Complete Genome of Xanthomonas Phage Pagan.</title>
        <authorList>
            <person name="Russo M."/>
            <person name="Le T."/>
            <person name="Moreland R."/>
            <person name="Gonzalez C."/>
            <person name="Liu M."/>
            <person name="Ramsey J."/>
        </authorList>
    </citation>
    <scope>NUCLEOTIDE SEQUENCE [LARGE SCALE GENOMIC DNA]</scope>
</reference>
<proteinExistence type="predicted"/>
<sequence>MIRFKFSRHYVEAARDSYNRAILKHPAGSVSALYILPCGGRSFDIRLA</sequence>
<reference evidence="1 2" key="1">
    <citation type="journal article" date="2019" name="Microbiol. Resour. Announc.">
        <title>Complete Genome Sequence of Xanthomonas Phage Pagan.</title>
        <authorList>
            <person name="Russo M."/>
            <person name="Le T."/>
            <person name="Moreland R."/>
            <person name="Gonzalez C.F."/>
            <person name="Liu M."/>
            <person name="Ramsey J."/>
        </authorList>
    </citation>
    <scope>NUCLEOTIDE SEQUENCE [LARGE SCALE GENOMIC DNA]</scope>
</reference>